<evidence type="ECO:0000313" key="2">
    <source>
        <dbReference type="EMBL" id="ETS81622.1"/>
    </source>
</evidence>
<reference evidence="3" key="1">
    <citation type="journal article" date="2015" name="BMC Genomics">
        <title>Genomic and transcriptomic analysis of the endophytic fungus Pestalotiopsis fici reveals its lifestyle and high potential for synthesis of natural products.</title>
        <authorList>
            <person name="Wang X."/>
            <person name="Zhang X."/>
            <person name="Liu L."/>
            <person name="Xiang M."/>
            <person name="Wang W."/>
            <person name="Sun X."/>
            <person name="Che Y."/>
            <person name="Guo L."/>
            <person name="Liu G."/>
            <person name="Guo L."/>
            <person name="Wang C."/>
            <person name="Yin W.B."/>
            <person name="Stadler M."/>
            <person name="Zhang X."/>
            <person name="Liu X."/>
        </authorList>
    </citation>
    <scope>NUCLEOTIDE SEQUENCE [LARGE SCALE GENOMIC DNA]</scope>
    <source>
        <strain evidence="3">W106-1 / CGMCC3.15140</strain>
    </source>
</reference>
<name>W3X882_PESFW</name>
<dbReference type="HOGENOM" id="CLU_008751_1_0_1"/>
<dbReference type="KEGG" id="pfy:PFICI_06624"/>
<protein>
    <submittedName>
        <fullName evidence="2">Uncharacterized protein</fullName>
    </submittedName>
</protein>
<sequence length="1262" mass="141952">MAEAFGLAASAAGIVSLGLQVYEGVASYVEGVKDRKTELSAILKQANTLQAIVNALQVAAPRIDAILSIHESPLLPSLKTVEEELWALKLFLGSLQNTDSQPKDVLATLKEQKRKLTFPFHRPTLNKLQKKLESANNALQTSLQVVELTATALFHTAISDIRATVDNSQLLVTNLQSGIGTLETSMNSMALSLAPTQASIGSMEGRLNLLTTEGRNNNENLERNFHTVHTSMSHLSDDVGRAMSTVQMSTGQVHGAVLQQSQDIRQLQDVVSKSIVQPTTIAMAVEAVMEKKFAELTHGSSAPTNLSQPQLILGRLLSKPSELRDAHDVDRMVSITRRQREASIFTAHRSCSCYLKPGTQHQVEKFGDFYMVRKTKTQPQHLPDCDFWAYNSKSTTHERTLSYTGFRKLLSVSLELSLSWTSGAGGLSISPNITLRPMVDETRSPAFRLIDLMRESYFYIDCSDIEFEYILDRSMNAILKLYRTKECSPYDVNFRGESVLHKWIDLLFAVLARTKSEISARILMTALSSTRRLVAGWSPSSILFDYYGQSPLDYTTGYNLVDMFPLGEVATLLCSYDDELAIRVRDSLRPYETMIGPYDLGSNEIHYILGSPVWREVYGLGPLSTSIISGNKDRVQTILDTDVSTLEETSHALQTPFHLAALSPNHELLEVLLEAAEDGSTRFDTRDARGKYALEVAAIDSSRLCLYGRASVLCTDCPCSVPFDMLQSRGWQLSPKTIISPCQLLIRASQAVRMKMISNFKHFREGLRTAALDYLSPYEYQHLQLDDSRIVDGHMKRVVERLLESDLRITQEYEGLVDILSRTSGDCIYHDLVGNIRRHFNIGISSFADLLFDSGFKDVDHEDEYGNSPLQILVTSSESLVRDEDEESLELLVWFIHHGANISQVITESWDVWGATLTANFLCLKSINRYRKSAIDHIAEALRWIAPLGLFDKCRCGCVGAGCSTTTIFFRNLWQWFFRDKDVVHIHYYNDCEGYESSSEGVKEVSSSRAESVSDSYKDDTDDESVCQGYPDPERINGINTENDTSSEWETIGSESAWESENDENGTTDFWQSTHNLSTYLQLLEVDFVKWDHVSLSALKVFTFEALELRHTCCHKLVKSDNEDIPWKWKDVPVCENEIDEIQEEDHELLGLLDDLVEEFVDELQSSGNSLQQFLIRYWAPRMEHVLEDLRAAKMSAEQVLAAEQVGVTWEDDSVDDSVDDSISESEDEYSYPPRPTRSERIEALIKQMDEIVAESSQSGRT</sequence>
<proteinExistence type="predicted"/>
<gene>
    <name evidence="2" type="ORF">PFICI_06624</name>
</gene>
<organism evidence="2 3">
    <name type="scientific">Pestalotiopsis fici (strain W106-1 / CGMCC3.15140)</name>
    <dbReference type="NCBI Taxonomy" id="1229662"/>
    <lineage>
        <taxon>Eukaryota</taxon>
        <taxon>Fungi</taxon>
        <taxon>Dikarya</taxon>
        <taxon>Ascomycota</taxon>
        <taxon>Pezizomycotina</taxon>
        <taxon>Sordariomycetes</taxon>
        <taxon>Xylariomycetidae</taxon>
        <taxon>Amphisphaeriales</taxon>
        <taxon>Sporocadaceae</taxon>
        <taxon>Pestalotiopsis</taxon>
    </lineage>
</organism>
<dbReference type="EMBL" id="KI912112">
    <property type="protein sequence ID" value="ETS81622.1"/>
    <property type="molecule type" value="Genomic_DNA"/>
</dbReference>
<evidence type="ECO:0000313" key="3">
    <source>
        <dbReference type="Proteomes" id="UP000030651"/>
    </source>
</evidence>
<feature type="compositionally biased region" description="Polar residues" evidence="1">
    <location>
        <begin position="1038"/>
        <end position="1048"/>
    </location>
</feature>
<dbReference type="InterPro" id="IPR036770">
    <property type="entry name" value="Ankyrin_rpt-contain_sf"/>
</dbReference>
<dbReference type="Gene3D" id="1.25.40.20">
    <property type="entry name" value="Ankyrin repeat-containing domain"/>
    <property type="match status" value="1"/>
</dbReference>
<dbReference type="GeneID" id="19271637"/>
<dbReference type="eggNOG" id="ENOG502SM1I">
    <property type="taxonomic scope" value="Eukaryota"/>
</dbReference>
<keyword evidence="3" id="KW-1185">Reference proteome</keyword>
<dbReference type="AlphaFoldDB" id="W3X882"/>
<dbReference type="RefSeq" id="XP_007833396.1">
    <property type="nucleotide sequence ID" value="XM_007835205.1"/>
</dbReference>
<accession>W3X882</accession>
<feature type="region of interest" description="Disordered" evidence="1">
    <location>
        <begin position="1212"/>
        <end position="1239"/>
    </location>
</feature>
<dbReference type="Proteomes" id="UP000030651">
    <property type="component" value="Unassembled WGS sequence"/>
</dbReference>
<feature type="compositionally biased region" description="Acidic residues" evidence="1">
    <location>
        <begin position="1212"/>
        <end position="1230"/>
    </location>
</feature>
<feature type="region of interest" description="Disordered" evidence="1">
    <location>
        <begin position="1010"/>
        <end position="1048"/>
    </location>
</feature>
<dbReference type="InParanoid" id="W3X882"/>
<evidence type="ECO:0000256" key="1">
    <source>
        <dbReference type="SAM" id="MobiDB-lite"/>
    </source>
</evidence>
<dbReference type="SUPFAM" id="SSF48403">
    <property type="entry name" value="Ankyrin repeat"/>
    <property type="match status" value="1"/>
</dbReference>
<dbReference type="OrthoDB" id="1577640at2759"/>